<dbReference type="NCBIfam" id="TIGR03568">
    <property type="entry name" value="NeuC_NnaA"/>
    <property type="match status" value="1"/>
</dbReference>
<evidence type="ECO:0000313" key="3">
    <source>
        <dbReference type="Proteomes" id="UP000017813"/>
    </source>
</evidence>
<dbReference type="GO" id="GO:0006047">
    <property type="term" value="P:UDP-N-acetylglucosamine metabolic process"/>
    <property type="evidence" value="ECO:0007669"/>
    <property type="project" value="InterPro"/>
</dbReference>
<dbReference type="Pfam" id="PF02350">
    <property type="entry name" value="Epimerase_2"/>
    <property type="match status" value="1"/>
</dbReference>
<evidence type="ECO:0000259" key="1">
    <source>
        <dbReference type="Pfam" id="PF02350"/>
    </source>
</evidence>
<dbReference type="RefSeq" id="WP_002641065.1">
    <property type="nucleotide sequence ID" value="NZ_CP019448.1"/>
</dbReference>
<reference evidence="2 3" key="1">
    <citation type="submission" date="2010-03" db="EMBL/GenBank/DDBJ databases">
        <authorList>
            <consortium name="The Broad Institute Genome Sequencing Platform"/>
            <person name="Ward D."/>
            <person name="Earl A."/>
            <person name="Feldgarden M."/>
            <person name="Gevers D."/>
            <person name="Young S."/>
            <person name="Zeng Q."/>
            <person name="Koehrsen M."/>
            <person name="Alvarado L."/>
            <person name="Berlin A.M."/>
            <person name="Borenstein D."/>
            <person name="Chapman S.B."/>
            <person name="Chen Z."/>
            <person name="Engels R."/>
            <person name="Freedman E."/>
            <person name="Gellesch M."/>
            <person name="Goldberg J."/>
            <person name="Griggs A."/>
            <person name="Gujja S."/>
            <person name="Heilman E.R."/>
            <person name="Heiman D.I."/>
            <person name="Hepburn T.A."/>
            <person name="Howarth C."/>
            <person name="Jen D."/>
            <person name="Larson L."/>
            <person name="Mehta T."/>
            <person name="Park D."/>
            <person name="Pearson M."/>
            <person name="Richards J."/>
            <person name="Roberts A."/>
            <person name="Saif S."/>
            <person name="Shea T.D."/>
            <person name="Shenoy N."/>
            <person name="Sisk P."/>
            <person name="Stolte C."/>
            <person name="Sykes S.N."/>
            <person name="Walk T."/>
            <person name="White J."/>
            <person name="Yandava C."/>
            <person name="Izard J."/>
            <person name="Baranova O.V."/>
            <person name="Blanton J.M."/>
            <person name="Tanner A.C."/>
            <person name="Dewhirst F."/>
            <person name="Haas B."/>
            <person name="Nusbaum C."/>
            <person name="Birren B."/>
        </authorList>
    </citation>
    <scope>NUCLEOTIDE SEQUENCE [LARGE SCALE GENOMIC DNA]</scope>
    <source>
        <strain evidence="2 3">ATCC 29453</strain>
    </source>
</reference>
<dbReference type="PANTHER" id="PTHR43174">
    <property type="entry name" value="UDP-N-ACETYLGLUCOSAMINE 2-EPIMERASE"/>
    <property type="match status" value="1"/>
</dbReference>
<dbReference type="InterPro" id="IPR029767">
    <property type="entry name" value="WecB-like"/>
</dbReference>
<dbReference type="GO" id="GO:0004553">
    <property type="term" value="F:hydrolase activity, hydrolyzing O-glycosyl compounds"/>
    <property type="evidence" value="ECO:0007669"/>
    <property type="project" value="InterPro"/>
</dbReference>
<feature type="domain" description="UDP-N-acetylglucosamine 2-epimerase" evidence="1">
    <location>
        <begin position="24"/>
        <end position="368"/>
    </location>
</feature>
<accession>V9HMU5</accession>
<dbReference type="eggNOG" id="COG0381">
    <property type="taxonomic scope" value="Bacteria"/>
</dbReference>
<dbReference type="AlphaFoldDB" id="V9HMU5"/>
<dbReference type="Gene3D" id="3.40.50.2000">
    <property type="entry name" value="Glycogen Phosphorylase B"/>
    <property type="match status" value="2"/>
</dbReference>
<dbReference type="Proteomes" id="UP000017813">
    <property type="component" value="Unassembled WGS sequence"/>
</dbReference>
<dbReference type="STRING" id="641147.HMPREF9021_00140"/>
<reference evidence="2 3" key="2">
    <citation type="submission" date="2011-10" db="EMBL/GenBank/DDBJ databases">
        <title>The Genome Sequence of Simonsiella muelleri ATCC 29453.</title>
        <authorList>
            <consortium name="The Broad Institute Genome Sequencing Platform"/>
            <consortium name="The Broad Institute Genome Sequencing Center for Infectious Disease"/>
            <person name="Earl A."/>
            <person name="Ward D."/>
            <person name="Feldgarden M."/>
            <person name="Gevers D."/>
            <person name="Izard J."/>
            <person name="Baranova O.V."/>
            <person name="Blanton J.M."/>
            <person name="Tanner A.C."/>
            <person name="Dewhirst F."/>
            <person name="Young S.K."/>
            <person name="Zeng Q."/>
            <person name="Gargeya S."/>
            <person name="Fitzgerald M."/>
            <person name="Haas B."/>
            <person name="Abouelleil A."/>
            <person name="Alvarado L."/>
            <person name="Arachchi H.M."/>
            <person name="Berlin A."/>
            <person name="Brown A."/>
            <person name="Chapman S.B."/>
            <person name="Chen Z."/>
            <person name="Dunbar C."/>
            <person name="Freedman E."/>
            <person name="Gearin G."/>
            <person name="Goldberg J."/>
            <person name="Griggs A."/>
            <person name="Gujja S."/>
            <person name="Heiman D."/>
            <person name="Howarth C."/>
            <person name="Larson L."/>
            <person name="Lui A."/>
            <person name="MacDonald P.J.P."/>
            <person name="Montmayeur A."/>
            <person name="Murphy C."/>
            <person name="Neiman D."/>
            <person name="Pearson M."/>
            <person name="Priest M."/>
            <person name="Roberts A."/>
            <person name="Saif S."/>
            <person name="Shea T."/>
            <person name="Shenoy N."/>
            <person name="Sisk P."/>
            <person name="Stolte C."/>
            <person name="Sykes S."/>
            <person name="Wortman J."/>
            <person name="Nusbaum C."/>
            <person name="Birren B."/>
        </authorList>
    </citation>
    <scope>NUCLEOTIDE SEQUENCE [LARGE SCALE GENOMIC DNA]</scope>
    <source>
        <strain evidence="2 3">ATCC 29453</strain>
    </source>
</reference>
<dbReference type="InterPro" id="IPR003331">
    <property type="entry name" value="UDP_GlcNAc_Epimerase_2_dom"/>
</dbReference>
<proteinExistence type="predicted"/>
<protein>
    <submittedName>
        <fullName evidence="2">UDP-N-acetyl-D-glucosamine 2-epimerase, UDP-hydrolysing</fullName>
    </submittedName>
</protein>
<dbReference type="OrthoDB" id="9803238at2"/>
<dbReference type="CDD" id="cd03786">
    <property type="entry name" value="GTB_UDP-GlcNAc_2-Epimerase"/>
    <property type="match status" value="1"/>
</dbReference>
<organism evidence="2 3">
    <name type="scientific">Simonsiella muelleri ATCC 29453</name>
    <dbReference type="NCBI Taxonomy" id="641147"/>
    <lineage>
        <taxon>Bacteria</taxon>
        <taxon>Pseudomonadati</taxon>
        <taxon>Pseudomonadota</taxon>
        <taxon>Betaproteobacteria</taxon>
        <taxon>Neisseriales</taxon>
        <taxon>Neisseriaceae</taxon>
        <taxon>Simonsiella</taxon>
    </lineage>
</organism>
<comment type="caution">
    <text evidence="2">The sequence shown here is derived from an EMBL/GenBank/DDBJ whole genome shotgun (WGS) entry which is preliminary data.</text>
</comment>
<name>V9HMU5_9NEIS</name>
<dbReference type="HOGENOM" id="CLU_061127_0_0_4"/>
<sequence length="392" mass="44510">MKKKIAYITGSRAEYGIVKRLLAKLQADETLEFSLIVTAMHLAPQYGNTVKIIEKDGFHIAAKIPLTLNSQNNQTIIYSMAECLDAFGTHFQQNHYDAIMVLGDRYEMMAVATAAAMHNIPIIHLHGGEQTLGNYDEFIRHCITKMSRLHLTATEEYRNRVIQLGEHPDTVYNIGSLGAENGLCLRLPEKQELAQTIGLLDKPYFMVVFHPETLNHYSVIDQVNTLLEALDNFKADYDFIFIGSNSDTHSDKIFLRIQEYTQENQFRFFTSVTPENYLALIKYSQGIIGNSSSGLLEAPSFHVGTINIGNRQQGRVRGESVIDVPINTSSIIFAINQLLSADFQLRLPEMSNPYYQNNTMEQSYQVIKQFLDDGLKNIEPKSFFDIIFDIIF</sequence>
<dbReference type="PANTHER" id="PTHR43174:SF3">
    <property type="entry name" value="UDP-N-ACETYLGLUCOSAMINE 2-EPIMERASE"/>
    <property type="match status" value="1"/>
</dbReference>
<gene>
    <name evidence="2" type="ORF">HMPREF9021_00140</name>
</gene>
<dbReference type="InterPro" id="IPR020004">
    <property type="entry name" value="UDP-GlcNAc_Epase"/>
</dbReference>
<dbReference type="KEGG" id="smur:BWP33_01875"/>
<dbReference type="SUPFAM" id="SSF53756">
    <property type="entry name" value="UDP-Glycosyltransferase/glycogen phosphorylase"/>
    <property type="match status" value="1"/>
</dbReference>
<evidence type="ECO:0000313" key="2">
    <source>
        <dbReference type="EMBL" id="EFG31743.1"/>
    </source>
</evidence>
<keyword evidence="3" id="KW-1185">Reference proteome</keyword>
<dbReference type="EMBL" id="ADCY02000002">
    <property type="protein sequence ID" value="EFG31743.1"/>
    <property type="molecule type" value="Genomic_DNA"/>
</dbReference>